<evidence type="ECO:0000256" key="1">
    <source>
        <dbReference type="SAM" id="MobiDB-lite"/>
    </source>
</evidence>
<gene>
    <name evidence="2" type="ORF">KM92DES2_10845</name>
</gene>
<dbReference type="RefSeq" id="WP_227118601.1">
    <property type="nucleotide sequence ID" value="NZ_LT598928.1"/>
</dbReference>
<name>A0A212JBR0_9BACT</name>
<dbReference type="Pfam" id="PF23746">
    <property type="entry name" value="Gp41_Mu"/>
    <property type="match status" value="1"/>
</dbReference>
<feature type="region of interest" description="Disordered" evidence="1">
    <location>
        <begin position="136"/>
        <end position="160"/>
    </location>
</feature>
<proteinExistence type="predicted"/>
<reference evidence="2" key="1">
    <citation type="submission" date="2016-04" db="EMBL/GenBank/DDBJ databases">
        <authorList>
            <person name="Evans L.H."/>
            <person name="Alamgir A."/>
            <person name="Owens N."/>
            <person name="Weber N.D."/>
            <person name="Virtaneva K."/>
            <person name="Barbian K."/>
            <person name="Babar A."/>
            <person name="Rosenke K."/>
        </authorList>
    </citation>
    <scope>NUCLEOTIDE SEQUENCE</scope>
    <source>
        <strain evidence="2">92-2</strain>
    </source>
</reference>
<dbReference type="AlphaFoldDB" id="A0A212JBR0"/>
<sequence length="160" mass="16756">MPKKKITDPKASNAITLLSGNRLPIDLKDGLTIGSVTYKIAVLRQLNAGDVQEASEASERLVSTPTGDFALVSSPARMGREMLRRQVARLEDDNGGTFNGPLEPEDMARLTVTDLSALQMGVAILDAHVEKAVEAMGKRGRTDAGSAAPADAGSAAGQPD</sequence>
<dbReference type="EMBL" id="FLUP01000001">
    <property type="protein sequence ID" value="SBV96839.1"/>
    <property type="molecule type" value="Genomic_DNA"/>
</dbReference>
<organism evidence="2">
    <name type="scientific">uncultured Desulfovibrio sp</name>
    <dbReference type="NCBI Taxonomy" id="167968"/>
    <lineage>
        <taxon>Bacteria</taxon>
        <taxon>Pseudomonadati</taxon>
        <taxon>Thermodesulfobacteriota</taxon>
        <taxon>Desulfovibrionia</taxon>
        <taxon>Desulfovibrionales</taxon>
        <taxon>Desulfovibrionaceae</taxon>
        <taxon>Desulfovibrio</taxon>
        <taxon>environmental samples</taxon>
    </lineage>
</organism>
<accession>A0A212JBR0</accession>
<dbReference type="InterPro" id="IPR056974">
    <property type="entry name" value="Tail_Gp41-like"/>
</dbReference>
<protein>
    <recommendedName>
        <fullName evidence="3">Mu-like prophage FluMu protein gp41</fullName>
    </recommendedName>
</protein>
<evidence type="ECO:0000313" key="2">
    <source>
        <dbReference type="EMBL" id="SBV96839.1"/>
    </source>
</evidence>
<feature type="compositionally biased region" description="Low complexity" evidence="1">
    <location>
        <begin position="143"/>
        <end position="160"/>
    </location>
</feature>
<evidence type="ECO:0008006" key="3">
    <source>
        <dbReference type="Google" id="ProtNLM"/>
    </source>
</evidence>